<protein>
    <submittedName>
        <fullName evidence="1">Uncharacterized protein</fullName>
    </submittedName>
</protein>
<sequence length="45" mass="5035">MFEKGGKGDFYSELKYAPSTKIQSVPKDDQLIAQGFNPAIKSKRD</sequence>
<reference evidence="1 2" key="1">
    <citation type="submission" date="2018-06" db="EMBL/GenBank/DDBJ databases">
        <title>Genomic Encyclopedia of Archaeal and Bacterial Type Strains, Phase II (KMG-II): from individual species to whole genera.</title>
        <authorList>
            <person name="Goeker M."/>
        </authorList>
    </citation>
    <scope>NUCLEOTIDE SEQUENCE [LARGE SCALE GENOMIC DNA]</scope>
    <source>
        <strain evidence="1 2">DSM 22686</strain>
    </source>
</reference>
<dbReference type="AlphaFoldDB" id="A0A2W7QUK7"/>
<dbReference type="Proteomes" id="UP000249115">
    <property type="component" value="Unassembled WGS sequence"/>
</dbReference>
<evidence type="ECO:0000313" key="1">
    <source>
        <dbReference type="EMBL" id="PZX49780.1"/>
    </source>
</evidence>
<name>A0A2W7QUK7_9BACT</name>
<proteinExistence type="predicted"/>
<comment type="caution">
    <text evidence="1">The sequence shown here is derived from an EMBL/GenBank/DDBJ whole genome shotgun (WGS) entry which is preliminary data.</text>
</comment>
<dbReference type="EMBL" id="QKZU01000027">
    <property type="protein sequence ID" value="PZX49780.1"/>
    <property type="molecule type" value="Genomic_DNA"/>
</dbReference>
<gene>
    <name evidence="1" type="ORF">LV84_04172</name>
</gene>
<organism evidence="1 2">
    <name type="scientific">Algoriphagus ratkowskyi</name>
    <dbReference type="NCBI Taxonomy" id="57028"/>
    <lineage>
        <taxon>Bacteria</taxon>
        <taxon>Pseudomonadati</taxon>
        <taxon>Bacteroidota</taxon>
        <taxon>Cytophagia</taxon>
        <taxon>Cytophagales</taxon>
        <taxon>Cyclobacteriaceae</taxon>
        <taxon>Algoriphagus</taxon>
    </lineage>
</organism>
<evidence type="ECO:0000313" key="2">
    <source>
        <dbReference type="Proteomes" id="UP000249115"/>
    </source>
</evidence>
<accession>A0A2W7QUK7</accession>